<keyword evidence="2" id="KW-1185">Reference proteome</keyword>
<evidence type="ECO:0000313" key="2">
    <source>
        <dbReference type="Proteomes" id="UP000290288"/>
    </source>
</evidence>
<organism evidence="1 2">
    <name type="scientific">Candolleomyces aberdarensis</name>
    <dbReference type="NCBI Taxonomy" id="2316362"/>
    <lineage>
        <taxon>Eukaryota</taxon>
        <taxon>Fungi</taxon>
        <taxon>Dikarya</taxon>
        <taxon>Basidiomycota</taxon>
        <taxon>Agaricomycotina</taxon>
        <taxon>Agaricomycetes</taxon>
        <taxon>Agaricomycetidae</taxon>
        <taxon>Agaricales</taxon>
        <taxon>Agaricineae</taxon>
        <taxon>Psathyrellaceae</taxon>
        <taxon>Candolleomyces</taxon>
    </lineage>
</organism>
<dbReference type="EMBL" id="SDEE01000172">
    <property type="protein sequence ID" value="RXW19980.1"/>
    <property type="molecule type" value="Genomic_DNA"/>
</dbReference>
<sequence>MLDFDHTWYNNLPTIQGASETFTDRPQWLMKIASLMAREEYKAYGLTLVHQHVKLEQGERMVATGLVTQPESVPDKEHPNVIPSAWTAEGRPFEWLRVATPEDLMPPPPAELIKDLGAILAEDTAIRRVLGLALRPGHLSEEYVWWESIEHSLRQHVISEKERSKLSASDYETCWIPKRTGPTEMDIVMACCGLCRWH</sequence>
<comment type="caution">
    <text evidence="1">The sequence shown here is derived from an EMBL/GenBank/DDBJ whole genome shotgun (WGS) entry which is preliminary data.</text>
</comment>
<reference evidence="1 2" key="1">
    <citation type="submission" date="2019-01" db="EMBL/GenBank/DDBJ databases">
        <title>Draft genome sequence of Psathyrella aberdarensis IHI B618.</title>
        <authorList>
            <person name="Buettner E."/>
            <person name="Kellner H."/>
        </authorList>
    </citation>
    <scope>NUCLEOTIDE SEQUENCE [LARGE SCALE GENOMIC DNA]</scope>
    <source>
        <strain evidence="1 2">IHI B618</strain>
    </source>
</reference>
<dbReference type="STRING" id="2316362.A0A4Q2DIZ9"/>
<evidence type="ECO:0000313" key="1">
    <source>
        <dbReference type="EMBL" id="RXW19980.1"/>
    </source>
</evidence>
<dbReference type="Proteomes" id="UP000290288">
    <property type="component" value="Unassembled WGS sequence"/>
</dbReference>
<proteinExistence type="predicted"/>
<dbReference type="AlphaFoldDB" id="A0A4Q2DIZ9"/>
<name>A0A4Q2DIZ9_9AGAR</name>
<protein>
    <submittedName>
        <fullName evidence="1">Uncharacterized protein</fullName>
    </submittedName>
</protein>
<gene>
    <name evidence="1" type="ORF">EST38_g5852</name>
</gene>
<accession>A0A4Q2DIZ9</accession>
<dbReference type="OrthoDB" id="2322999at2759"/>